<sequence length="516" mass="57279">MNRIFLRLRNSLATRVIISTVLLSLGVIYLTGSALNSQLATGIKKVNLESSRIEARSTIFSAEYRFLLAEGEKEEAVFKVINDIISSATSLTTNENAREVVFIRSPGNTRIQNYEITSNQVDPTSIPERLSKLVRKNADLVSSNITIQYTGGLRIPGLAFGQKVQIPGAGQYEMYMLFSLANQNATLDLIQRLLALTGLALVLLISLIVWLVVRQVVRPVREAAAIAIEFTSGDFRQRMKVVSQDEIATLGTAFNEMAESLEKQIARLENLSRVQQRFVSDVSHELRTPLTTLRMASEVINASRDGFDPVVARSTELLVAQLDRFERLLEDLLEVSRFDAEVAVIEAVDFDIVLLANRCAQDLGLVAKEKSTDLRIYSIAESITVKADIRRVERILRNLFSNAIDHAEEKPVAITIVASEHDVAVGVRDHGIGLDENALTRVFDRFWRADPSRARTRGGTGLGLSIALEDARLHNGELEAWGRPGKGAHFVLTLPRQTRQGIESRLIKLIPDDVQA</sequence>
<dbReference type="Pfam" id="PF00672">
    <property type="entry name" value="HAMP"/>
    <property type="match status" value="1"/>
</dbReference>
<keyword evidence="12" id="KW-0902">Two-component regulatory system</keyword>
<dbReference type="PROSITE" id="PS50109">
    <property type="entry name" value="HIS_KIN"/>
    <property type="match status" value="1"/>
</dbReference>
<dbReference type="PRINTS" id="PR00344">
    <property type="entry name" value="BCTRLSENSOR"/>
</dbReference>
<feature type="transmembrane region" description="Helical" evidence="15">
    <location>
        <begin position="193"/>
        <end position="213"/>
    </location>
</feature>
<reference evidence="18 19" key="1">
    <citation type="submission" date="2016-07" db="EMBL/GenBank/DDBJ databases">
        <title>High microdiversification within the ubiquitous acI lineage of Actinobacteria.</title>
        <authorList>
            <person name="Neuenschwander S.M."/>
            <person name="Salcher M."/>
            <person name="Ghai R."/>
            <person name="Pernthaler J."/>
        </authorList>
    </citation>
    <scope>NUCLEOTIDE SEQUENCE [LARGE SCALE GENOMIC DNA]</scope>
    <source>
        <strain evidence="18">MMS-IIA-15</strain>
    </source>
</reference>
<evidence type="ECO:0000313" key="19">
    <source>
        <dbReference type="Proteomes" id="UP000217186"/>
    </source>
</evidence>
<feature type="domain" description="Histidine kinase" evidence="16">
    <location>
        <begin position="281"/>
        <end position="498"/>
    </location>
</feature>
<keyword evidence="10" id="KW-0067">ATP-binding</keyword>
<dbReference type="GO" id="GO:0000155">
    <property type="term" value="F:phosphorelay sensor kinase activity"/>
    <property type="evidence" value="ECO:0007669"/>
    <property type="project" value="InterPro"/>
</dbReference>
<proteinExistence type="predicted"/>
<keyword evidence="11 15" id="KW-1133">Transmembrane helix</keyword>
<protein>
    <recommendedName>
        <fullName evidence="14">Sensor histidine kinase MtrB</fullName>
        <ecNumber evidence="3">2.7.13.3</ecNumber>
    </recommendedName>
</protein>
<evidence type="ECO:0000256" key="9">
    <source>
        <dbReference type="ARBA" id="ARBA00022777"/>
    </source>
</evidence>
<keyword evidence="7 15" id="KW-0812">Transmembrane</keyword>
<dbReference type="SUPFAM" id="SSF47384">
    <property type="entry name" value="Homodimeric domain of signal transducing histidine kinase"/>
    <property type="match status" value="1"/>
</dbReference>
<dbReference type="NCBIfam" id="NF040691">
    <property type="entry name" value="MtrAB_MtrB"/>
    <property type="match status" value="1"/>
</dbReference>
<keyword evidence="5" id="KW-0597">Phosphoprotein</keyword>
<dbReference type="AlphaFoldDB" id="A0A249KU48"/>
<dbReference type="InterPro" id="IPR004358">
    <property type="entry name" value="Sig_transdc_His_kin-like_C"/>
</dbReference>
<dbReference type="SUPFAM" id="SSF158472">
    <property type="entry name" value="HAMP domain-like"/>
    <property type="match status" value="1"/>
</dbReference>
<evidence type="ECO:0000256" key="8">
    <source>
        <dbReference type="ARBA" id="ARBA00022741"/>
    </source>
</evidence>
<dbReference type="SUPFAM" id="SSF55874">
    <property type="entry name" value="ATPase domain of HSP90 chaperone/DNA topoisomerase II/histidine kinase"/>
    <property type="match status" value="1"/>
</dbReference>
<evidence type="ECO:0000256" key="14">
    <source>
        <dbReference type="ARBA" id="ARBA00035305"/>
    </source>
</evidence>
<dbReference type="Proteomes" id="UP000217186">
    <property type="component" value="Chromosome"/>
</dbReference>
<evidence type="ECO:0000256" key="15">
    <source>
        <dbReference type="SAM" id="Phobius"/>
    </source>
</evidence>
<keyword evidence="8" id="KW-0547">Nucleotide-binding</keyword>
<dbReference type="InterPro" id="IPR047669">
    <property type="entry name" value="MtrAB_MtrB"/>
</dbReference>
<dbReference type="InterPro" id="IPR003661">
    <property type="entry name" value="HisK_dim/P_dom"/>
</dbReference>
<evidence type="ECO:0000256" key="13">
    <source>
        <dbReference type="ARBA" id="ARBA00023136"/>
    </source>
</evidence>
<dbReference type="PROSITE" id="PS50885">
    <property type="entry name" value="HAMP"/>
    <property type="match status" value="1"/>
</dbReference>
<dbReference type="PANTHER" id="PTHR45436:SF5">
    <property type="entry name" value="SENSOR HISTIDINE KINASE TRCS"/>
    <property type="match status" value="1"/>
</dbReference>
<name>A0A249KU48_9ACTN</name>
<feature type="transmembrane region" description="Helical" evidence="15">
    <location>
        <begin position="12"/>
        <end position="31"/>
    </location>
</feature>
<evidence type="ECO:0000256" key="10">
    <source>
        <dbReference type="ARBA" id="ARBA00022840"/>
    </source>
</evidence>
<dbReference type="InterPro" id="IPR003660">
    <property type="entry name" value="HAMP_dom"/>
</dbReference>
<dbReference type="Gene3D" id="3.30.565.10">
    <property type="entry name" value="Histidine kinase-like ATPase, C-terminal domain"/>
    <property type="match status" value="1"/>
</dbReference>
<dbReference type="InterPro" id="IPR050428">
    <property type="entry name" value="TCS_sensor_his_kinase"/>
</dbReference>
<keyword evidence="4" id="KW-1003">Cell membrane</keyword>
<evidence type="ECO:0000256" key="7">
    <source>
        <dbReference type="ARBA" id="ARBA00022692"/>
    </source>
</evidence>
<evidence type="ECO:0000256" key="11">
    <source>
        <dbReference type="ARBA" id="ARBA00022989"/>
    </source>
</evidence>
<organism evidence="18 19">
    <name type="scientific">Candidatus Planktophila vernalis</name>
    <dbReference type="NCBI Taxonomy" id="1884907"/>
    <lineage>
        <taxon>Bacteria</taxon>
        <taxon>Bacillati</taxon>
        <taxon>Actinomycetota</taxon>
        <taxon>Actinomycetes</taxon>
        <taxon>Candidatus Nanopelagicales</taxon>
        <taxon>Candidatus Nanopelagicaceae</taxon>
        <taxon>Candidatus Planktophila</taxon>
    </lineage>
</organism>
<dbReference type="InterPro" id="IPR003594">
    <property type="entry name" value="HATPase_dom"/>
</dbReference>
<evidence type="ECO:0000256" key="2">
    <source>
        <dbReference type="ARBA" id="ARBA00004651"/>
    </source>
</evidence>
<evidence type="ECO:0000256" key="6">
    <source>
        <dbReference type="ARBA" id="ARBA00022679"/>
    </source>
</evidence>
<dbReference type="Gene3D" id="6.10.340.10">
    <property type="match status" value="1"/>
</dbReference>
<dbReference type="InterPro" id="IPR036890">
    <property type="entry name" value="HATPase_C_sf"/>
</dbReference>
<keyword evidence="13 15" id="KW-0472">Membrane</keyword>
<keyword evidence="19" id="KW-1185">Reference proteome</keyword>
<dbReference type="SMART" id="SM00304">
    <property type="entry name" value="HAMP"/>
    <property type="match status" value="1"/>
</dbReference>
<dbReference type="KEGG" id="pvn:A7sIIA15_05500"/>
<dbReference type="EC" id="2.7.13.3" evidence="3"/>
<dbReference type="Pfam" id="PF02518">
    <property type="entry name" value="HATPase_c"/>
    <property type="match status" value="1"/>
</dbReference>
<dbReference type="PANTHER" id="PTHR45436">
    <property type="entry name" value="SENSOR HISTIDINE KINASE YKOH"/>
    <property type="match status" value="1"/>
</dbReference>
<dbReference type="SMART" id="SM00388">
    <property type="entry name" value="HisKA"/>
    <property type="match status" value="1"/>
</dbReference>
<dbReference type="SMART" id="SM00387">
    <property type="entry name" value="HATPase_c"/>
    <property type="match status" value="1"/>
</dbReference>
<comment type="subcellular location">
    <subcellularLocation>
        <location evidence="2">Cell membrane</location>
        <topology evidence="2">Multi-pass membrane protein</topology>
    </subcellularLocation>
</comment>
<dbReference type="GO" id="GO:0005886">
    <property type="term" value="C:plasma membrane"/>
    <property type="evidence" value="ECO:0007669"/>
    <property type="project" value="UniProtKB-SubCell"/>
</dbReference>
<gene>
    <name evidence="18" type="ORF">A7sIIA15_05500</name>
</gene>
<accession>A0A249KU48</accession>
<dbReference type="Gene3D" id="1.10.287.130">
    <property type="match status" value="1"/>
</dbReference>
<dbReference type="CDD" id="cd06225">
    <property type="entry name" value="HAMP"/>
    <property type="match status" value="1"/>
</dbReference>
<dbReference type="InterPro" id="IPR036097">
    <property type="entry name" value="HisK_dim/P_sf"/>
</dbReference>
<evidence type="ECO:0000256" key="3">
    <source>
        <dbReference type="ARBA" id="ARBA00012438"/>
    </source>
</evidence>
<dbReference type="EMBL" id="CP016776">
    <property type="protein sequence ID" value="ASY20296.1"/>
    <property type="molecule type" value="Genomic_DNA"/>
</dbReference>
<evidence type="ECO:0000259" key="16">
    <source>
        <dbReference type="PROSITE" id="PS50109"/>
    </source>
</evidence>
<dbReference type="FunFam" id="3.30.565.10:FF:000013">
    <property type="entry name" value="Two-component sensor histidine kinase"/>
    <property type="match status" value="1"/>
</dbReference>
<dbReference type="CDD" id="cd00082">
    <property type="entry name" value="HisKA"/>
    <property type="match status" value="1"/>
</dbReference>
<keyword evidence="6" id="KW-0808">Transferase</keyword>
<evidence type="ECO:0000256" key="1">
    <source>
        <dbReference type="ARBA" id="ARBA00000085"/>
    </source>
</evidence>
<evidence type="ECO:0000259" key="17">
    <source>
        <dbReference type="PROSITE" id="PS50885"/>
    </source>
</evidence>
<dbReference type="InterPro" id="IPR005467">
    <property type="entry name" value="His_kinase_dom"/>
</dbReference>
<dbReference type="OrthoDB" id="9786919at2"/>
<dbReference type="FunFam" id="1.10.287.130:FF:000010">
    <property type="entry name" value="Two-component sensor histidine kinase"/>
    <property type="match status" value="1"/>
</dbReference>
<evidence type="ECO:0000256" key="5">
    <source>
        <dbReference type="ARBA" id="ARBA00022553"/>
    </source>
</evidence>
<evidence type="ECO:0000256" key="12">
    <source>
        <dbReference type="ARBA" id="ARBA00023012"/>
    </source>
</evidence>
<feature type="domain" description="HAMP" evidence="17">
    <location>
        <begin position="214"/>
        <end position="266"/>
    </location>
</feature>
<dbReference type="Pfam" id="PF00512">
    <property type="entry name" value="HisKA"/>
    <property type="match status" value="1"/>
</dbReference>
<dbReference type="RefSeq" id="WP_095686157.1">
    <property type="nucleotide sequence ID" value="NZ_CP016776.1"/>
</dbReference>
<comment type="catalytic activity">
    <reaction evidence="1">
        <text>ATP + protein L-histidine = ADP + protein N-phospho-L-histidine.</text>
        <dbReference type="EC" id="2.7.13.3"/>
    </reaction>
</comment>
<dbReference type="GO" id="GO:0005524">
    <property type="term" value="F:ATP binding"/>
    <property type="evidence" value="ECO:0007669"/>
    <property type="project" value="UniProtKB-KW"/>
</dbReference>
<evidence type="ECO:0000256" key="4">
    <source>
        <dbReference type="ARBA" id="ARBA00022475"/>
    </source>
</evidence>
<evidence type="ECO:0000313" key="18">
    <source>
        <dbReference type="EMBL" id="ASY20296.1"/>
    </source>
</evidence>
<keyword evidence="9 18" id="KW-0418">Kinase</keyword>